<feature type="compositionally biased region" description="Polar residues" evidence="3">
    <location>
        <begin position="1053"/>
        <end position="1063"/>
    </location>
</feature>
<feature type="compositionally biased region" description="Low complexity" evidence="3">
    <location>
        <begin position="1694"/>
        <end position="1728"/>
    </location>
</feature>
<dbReference type="Gene3D" id="3.40.525.10">
    <property type="entry name" value="CRAL-TRIO lipid binding domain"/>
    <property type="match status" value="1"/>
</dbReference>
<dbReference type="InterPro" id="IPR001251">
    <property type="entry name" value="CRAL-TRIO_dom"/>
</dbReference>
<dbReference type="SMART" id="SM00323">
    <property type="entry name" value="RasGAP"/>
    <property type="match status" value="1"/>
</dbReference>
<keyword evidence="1" id="KW-0343">GTPase activation</keyword>
<evidence type="ECO:0000313" key="5">
    <source>
        <dbReference type="EMBL" id="KAJ3428881.1"/>
    </source>
</evidence>
<dbReference type="GO" id="GO:0005096">
    <property type="term" value="F:GTPase activator activity"/>
    <property type="evidence" value="ECO:0007669"/>
    <property type="project" value="UniProtKB-KW"/>
</dbReference>
<dbReference type="Gene3D" id="1.10.506.10">
    <property type="entry name" value="GTPase Activation - p120gap, domain 1"/>
    <property type="match status" value="2"/>
</dbReference>
<dbReference type="PANTHER" id="PTHR10194">
    <property type="entry name" value="RAS GTPASE-ACTIVATING PROTEINS"/>
    <property type="match status" value="1"/>
</dbReference>
<evidence type="ECO:0000313" key="6">
    <source>
        <dbReference type="Proteomes" id="UP001146793"/>
    </source>
</evidence>
<organism evidence="5 6">
    <name type="scientific">Anaeramoeba flamelloides</name>
    <dbReference type="NCBI Taxonomy" id="1746091"/>
    <lineage>
        <taxon>Eukaryota</taxon>
        <taxon>Metamonada</taxon>
        <taxon>Anaeramoebidae</taxon>
        <taxon>Anaeramoeba</taxon>
    </lineage>
</organism>
<accession>A0AAV7YG84</accession>
<dbReference type="InterPro" id="IPR036865">
    <property type="entry name" value="CRAL-TRIO_dom_sf"/>
</dbReference>
<proteinExistence type="predicted"/>
<feature type="region of interest" description="Disordered" evidence="3">
    <location>
        <begin position="1048"/>
        <end position="1177"/>
    </location>
</feature>
<dbReference type="EMBL" id="JANTQA010000057">
    <property type="protein sequence ID" value="KAJ3428881.1"/>
    <property type="molecule type" value="Genomic_DNA"/>
</dbReference>
<dbReference type="Gene3D" id="2.30.29.30">
    <property type="entry name" value="Pleckstrin-homology domain (PH domain)/Phosphotyrosine-binding domain (PTB)"/>
    <property type="match status" value="1"/>
</dbReference>
<dbReference type="PANTHER" id="PTHR10194:SF142">
    <property type="entry name" value="NEUROFIBROMIN"/>
    <property type="match status" value="1"/>
</dbReference>
<comment type="caution">
    <text evidence="5">The sequence shown here is derived from an EMBL/GenBank/DDBJ whole genome shotgun (WGS) entry which is preliminary data.</text>
</comment>
<feature type="compositionally biased region" description="Low complexity" evidence="3">
    <location>
        <begin position="1064"/>
        <end position="1077"/>
    </location>
</feature>
<evidence type="ECO:0000256" key="2">
    <source>
        <dbReference type="ARBA" id="ARBA00022553"/>
    </source>
</evidence>
<gene>
    <name evidence="5" type="ORF">M0812_24217</name>
</gene>
<feature type="domain" description="Ras-GAP" evidence="4">
    <location>
        <begin position="1366"/>
        <end position="1563"/>
    </location>
</feature>
<dbReference type="InterPro" id="IPR001936">
    <property type="entry name" value="RasGAP_dom"/>
</dbReference>
<feature type="compositionally biased region" description="Low complexity" evidence="3">
    <location>
        <begin position="1124"/>
        <end position="1163"/>
    </location>
</feature>
<protein>
    <submittedName>
        <fullName evidence="5">Inhibitory regulator protein ira1-related</fullName>
    </submittedName>
</protein>
<dbReference type="Pfam" id="PF00616">
    <property type="entry name" value="RasGAP"/>
    <property type="match status" value="1"/>
</dbReference>
<dbReference type="InterPro" id="IPR039360">
    <property type="entry name" value="Ras_GTPase"/>
</dbReference>
<reference evidence="5" key="1">
    <citation type="submission" date="2022-08" db="EMBL/GenBank/DDBJ databases">
        <title>Novel sulphate-reducing endosymbionts in the free-living metamonad Anaeramoeba.</title>
        <authorList>
            <person name="Jerlstrom-Hultqvist J."/>
            <person name="Cepicka I."/>
            <person name="Gallot-Lavallee L."/>
            <person name="Salas-Leiva D."/>
            <person name="Curtis B.A."/>
            <person name="Zahonova K."/>
            <person name="Pipaliya S."/>
            <person name="Dacks J."/>
            <person name="Roger A.J."/>
        </authorList>
    </citation>
    <scope>NUCLEOTIDE SEQUENCE</scope>
    <source>
        <strain evidence="5">Busselton2</strain>
    </source>
</reference>
<feature type="region of interest" description="Disordered" evidence="3">
    <location>
        <begin position="2179"/>
        <end position="2224"/>
    </location>
</feature>
<evidence type="ECO:0000256" key="1">
    <source>
        <dbReference type="ARBA" id="ARBA00022468"/>
    </source>
</evidence>
<evidence type="ECO:0000256" key="3">
    <source>
        <dbReference type="SAM" id="MobiDB-lite"/>
    </source>
</evidence>
<keyword evidence="2" id="KW-0597">Phosphoprotein</keyword>
<feature type="region of interest" description="Disordered" evidence="3">
    <location>
        <begin position="1694"/>
        <end position="1734"/>
    </location>
</feature>
<sequence length="2882" mass="334623">MESPKKAIKEIVKRIQSFLPIYNYKTAASSIAFFSPFEVIQKNFSLEMETLMIFSRTITEEVCFELANLLIMLAKQSHQKQDFKFSYLEQSFIIVMKCIIGSLEFLFKKSYLEIQQYSKTNKKKIFAEKTAKLLTQIMCDILFSREHGEYSEIIEKYSGRLFTFLSHANYQVLWTRIASVFESARDRNSEVENIEELNLMKYLDYDQNKLSSMLGDVGILMSSFKKDIQIKLSSLIRQAIWNWIDFHPSQFTEFCRSGKTLSGNPGVLFDKSLELQNSAKKKQRPYYKSLLTMLLVICPDTLLDIARENKGFQKSVKSIFLEELKTTFIKGAKLQKKIATQCLVDICRAATYVGKKSTSGLRVIAPGIERMLREKLFFSEKSKLLGSELFVEFLIASYRLSPYECISELFTECLKENNFVIYKKILVQTLLIISKEEKLEWNPDIGQSYSKAIEIKTIFYRYVEKLNNIKYTQLNAGKTDSLKTQTLNPNMKKKEREIMEQVRLKMEIVELFLKLFQTSPDFALVDYIVNKDGKQEVQITQCKNLITTLLKCLDTSLSNEITYQAINVLKILHKSKYIKKWSRTYEQQTFMELNSMIIYSISNLIINSKKITQEQTKLWLNLIDDLLKKRNEYFVSILKKEEIEERIKISHDQANTRLETALLMLLCNSDTEIVTQAIQCFESLCNEIQILDDFDNVNNTICLSYINYQNLTNIGQHFSSRIVQQKNIQLIFRKIENSTSGNVPAWTKIFHKFNKKTKRITKYETLIYEKIENEKKSIKSKSKENIDGYNQEVERIEWENYLGFLTSLATVAKSIVTTKIIINKNSNSTENGNTNSNEDNENLFPKNSLIKKSYREKIIYNFLNEIIDLIISDIPYIQETVVRVIIQMSSSVYHIFFSIFQETFETDFIYWEKTKKNIFEKKKKSEIAIRAIDQLISILKGIFEQPLDMDDLADVEIEQLFICIMNTFSKYIVDIKDYKIKIKMCKLIQVLMEKKEFILFKREVMFRNELVEKIMVWFSDFQKKIRNNKNSNIGSGIGSSSSNHNIDGFGLIENNTGNDNNVPNSDNKSLNNKLDNNSPEKKRINIEGNESKGNFKSKNENNNDNDKKNQANNNASIGSGGGNSNNNKNEMSRSNSKNLINSNSISGNSIKSTNSNNKDNNSNQDFNKTDHNKDNNNYLNNESILINNEMVKIKKIWNEIDLSNMEAISKLLEALPLQKPWISGSNQPTGEEILQQKSNLFFQYFTFFTQLLDRLRSNNLNHNTNESNINDEEEEKLSQLTVISLSNMIHANVSVGLHHVLPMGYVKHLKTRSEFIDVLTNILNQGTEFDNLKETLEDKYQNMIEMILDKDFIVIRAINEIIEVTDMDKIAEIVIKLYYSKGLHIKLLKFMIDDEVAKNPIDQPTSLFRRNSLTAKLLSAYTRLIGKEYIQKTLGDLIKASQKKIIEEKISVEIDPLKLKESDNLEHNLKNLSEMIEQYFCTIVGSVENIPRDFFLISNILKKSVEKKFENSTNIVIAGFFFLRFICPLIISPENLQIISDRLPVEVRRALILITKALQNLANGVRFGIKEEFMIPLNPVIDNNEEKFNQFVIQLSTGEGVKNVNLKELESQFVNKDVVNEDLDDDDDDIQFDQEINNEDLFNLHEYLYSDLQNLSVHFKRLKNINEVKKGESFVLILTQLGKPTEDLKFQNINQSKHNSGGSNSKDNNSNVSNLNNNNIINNNNFKKSPSHLNNLTNQKENMLLTKRNLNFINKNKNKLNKKYQLFIEKMKKKEKINLKKNSQRMKKKLQSFSNFMYIHSQTKKNQKVVYFILRNSPQNCDYESILYYGLTLMKPIANQPYIILFDCTLFGNKNEIPKYWCNQFLKHIPYGWSKNLQQLIILNPSNYFKKYVKKNSSLIPNRVNKMAQICSCPSELKQFIYSDDIKLPLETLNTENEIISTFNQISQQSSRVKNTQVIFKFTSKLLEIIQLKQSFFNKNCNLIDFIKIGNIKSVSKTIGTQDQFMINMIIGGQQKNINYKSSQYVDEIVNTINTVKEKYTQTQKTLNKNKNKIPEIRPSDIPGSLLNVALLNLGSSSESLRKSSYNLVTALCNTFNFALSGQMLEAEGLTIPQSHTSFVVNLSTSLATYEKQITLEFLNEITKHYQKASIKSKHLCLEYMSPWFVNLKQYIIKINTKRRNKKTTNSKKDNKNNKDNKKDNKKDNNDNDNKKDKDKDVNNNDDKKVGYTETELKKYKQVKKILINLLNITLIEKKLYPAILVHVWKPISEVHELLDLALNVFIMESIQRGVETNESELIAQVCVTVATQDCEYISMKICDRILRRLYSASHNKIKNKKNKYQPLEQYQNWDEILVLTRFLLYLSFENLICLEATLPELFHFILISHCANSYLLRTWLISLVINIVHSLATKLPPENEKSFQDLNNIVPKVTDTRFRVLLSGRGQKKIEIFQPPNQTFTNQIQYKSQKKKNTTSTNLIKMPKLSVTNTESIGKLFFEIMNCYSDTAIGKEWLKRWNYLTQFSAFDNSSIQSRAFVVFGVISNQEIKKELINQILKKLYPLLIDPNLNSPEILDLINSLLICLTHLYPLINQKIDLTLKMFWIAILFLELGELSIFPYALDMLNVIFNNLKERNVFERKSLKDVFMQVRLENEKLNNALSYLEKIIGVQFYSDFDFALTTILLQARADQKLRFKMLSVLKNIIDISRRTKICQSNTAYFVAYSTCLSSKEITEFNEFISNYIDWEGEIEQLIFSKIMQHTENSATLLVAVLSCIFVQSNYEKELISILQLLTPAIDAYPNVFSYTNHIFSEKIFQILSITQNTILQKAALQIAHFMLKEDSKQKINYLDTIGFKGLIKMITKPTQRQEIIDRGKIIGKVLLYFL</sequence>
<feature type="compositionally biased region" description="Basic and acidic residues" evidence="3">
    <location>
        <begin position="1097"/>
        <end position="1109"/>
    </location>
</feature>
<dbReference type="InterPro" id="IPR008936">
    <property type="entry name" value="Rho_GTPase_activation_prot"/>
</dbReference>
<dbReference type="Proteomes" id="UP001146793">
    <property type="component" value="Unassembled WGS sequence"/>
</dbReference>
<dbReference type="Pfam" id="PF13716">
    <property type="entry name" value="CRAL_TRIO_2"/>
    <property type="match status" value="1"/>
</dbReference>
<dbReference type="InterPro" id="IPR011993">
    <property type="entry name" value="PH-like_dom_sf"/>
</dbReference>
<dbReference type="PROSITE" id="PS50018">
    <property type="entry name" value="RAS_GTPASE_ACTIV_2"/>
    <property type="match status" value="1"/>
</dbReference>
<name>A0AAV7YG84_9EUKA</name>
<feature type="compositionally biased region" description="Basic and acidic residues" evidence="3">
    <location>
        <begin position="2187"/>
        <end position="2224"/>
    </location>
</feature>
<dbReference type="SUPFAM" id="SSF48350">
    <property type="entry name" value="GTPase activation domain, GAP"/>
    <property type="match status" value="1"/>
</dbReference>
<evidence type="ECO:0000259" key="4">
    <source>
        <dbReference type="PROSITE" id="PS50018"/>
    </source>
</evidence>